<gene>
    <name evidence="3" type="ORF">LY90DRAFT_670403</name>
</gene>
<keyword evidence="4" id="KW-1185">Reference proteome</keyword>
<evidence type="ECO:0000313" key="4">
    <source>
        <dbReference type="Proteomes" id="UP000193920"/>
    </source>
</evidence>
<dbReference type="InterPro" id="IPR014752">
    <property type="entry name" value="Arrestin-like_C"/>
</dbReference>
<protein>
    <recommendedName>
        <fullName evidence="2">Arrestin C-terminal-like domain-containing protein</fullName>
    </recommendedName>
</protein>
<dbReference type="SUPFAM" id="SSF81296">
    <property type="entry name" value="E set domains"/>
    <property type="match status" value="1"/>
</dbReference>
<accession>A0A1Y2D0D2</accession>
<feature type="domain" description="Arrestin C-terminal-like" evidence="2">
    <location>
        <begin position="177"/>
        <end position="312"/>
    </location>
</feature>
<dbReference type="STRING" id="1754190.A0A1Y2D0D2"/>
<feature type="compositionally biased region" description="Low complexity" evidence="1">
    <location>
        <begin position="529"/>
        <end position="564"/>
    </location>
</feature>
<reference evidence="3 4" key="1">
    <citation type="submission" date="2016-08" db="EMBL/GenBank/DDBJ databases">
        <title>A Parts List for Fungal Cellulosomes Revealed by Comparative Genomics.</title>
        <authorList>
            <consortium name="DOE Joint Genome Institute"/>
            <person name="Haitjema C.H."/>
            <person name="Gilmore S.P."/>
            <person name="Henske J.K."/>
            <person name="Solomon K.V."/>
            <person name="De Groot R."/>
            <person name="Kuo A."/>
            <person name="Mondo S.J."/>
            <person name="Salamov A.A."/>
            <person name="Labutti K."/>
            <person name="Zhao Z."/>
            <person name="Chiniquy J."/>
            <person name="Barry K."/>
            <person name="Brewer H.M."/>
            <person name="Purvine S.O."/>
            <person name="Wright A.T."/>
            <person name="Boxma B."/>
            <person name="Van Alen T."/>
            <person name="Hackstein J.H."/>
            <person name="Baker S.E."/>
            <person name="Grigoriev I.V."/>
            <person name="O'Malley M.A."/>
        </authorList>
    </citation>
    <scope>NUCLEOTIDE SEQUENCE [LARGE SCALE GENOMIC DNA]</scope>
    <source>
        <strain evidence="3 4">G1</strain>
    </source>
</reference>
<feature type="region of interest" description="Disordered" evidence="1">
    <location>
        <begin position="529"/>
        <end position="571"/>
    </location>
</feature>
<comment type="caution">
    <text evidence="3">The sequence shown here is derived from an EMBL/GenBank/DDBJ whole genome shotgun (WGS) entry which is preliminary data.</text>
</comment>
<dbReference type="InterPro" id="IPR011021">
    <property type="entry name" value="Arrestin-like_N"/>
</dbReference>
<dbReference type="AlphaFoldDB" id="A0A1Y2D0D2"/>
<dbReference type="OrthoDB" id="298939at2759"/>
<dbReference type="InterPro" id="IPR014756">
    <property type="entry name" value="Ig_E-set"/>
</dbReference>
<dbReference type="Pfam" id="PF00339">
    <property type="entry name" value="Arrestin_N"/>
    <property type="match status" value="1"/>
</dbReference>
<dbReference type="Pfam" id="PF02752">
    <property type="entry name" value="Arrestin_C"/>
    <property type="match status" value="1"/>
</dbReference>
<dbReference type="InterPro" id="IPR011022">
    <property type="entry name" value="Arrestin_C-like"/>
</dbReference>
<dbReference type="SMART" id="SM01017">
    <property type="entry name" value="Arrestin_C"/>
    <property type="match status" value="1"/>
</dbReference>
<evidence type="ECO:0000259" key="2">
    <source>
        <dbReference type="SMART" id="SM01017"/>
    </source>
</evidence>
<evidence type="ECO:0000256" key="1">
    <source>
        <dbReference type="SAM" id="MobiDB-lite"/>
    </source>
</evidence>
<organism evidence="3 4">
    <name type="scientific">Neocallimastix californiae</name>
    <dbReference type="NCBI Taxonomy" id="1754190"/>
    <lineage>
        <taxon>Eukaryota</taxon>
        <taxon>Fungi</taxon>
        <taxon>Fungi incertae sedis</taxon>
        <taxon>Chytridiomycota</taxon>
        <taxon>Chytridiomycota incertae sedis</taxon>
        <taxon>Neocallimastigomycetes</taxon>
        <taxon>Neocallimastigales</taxon>
        <taxon>Neocallimastigaceae</taxon>
        <taxon>Neocallimastix</taxon>
    </lineage>
</organism>
<sequence length="942" mass="107268">MTYKVKPNLNLSLYFDNDYFITGDLLNGTLELNVENELNLRLREICVELNGFEEINFQKVNASKVFFSTKIYFQGPKIKPSPAVRGPAEYDGFWNAVQGKTLFNFSFKLPHNAPNSFSLMNNNANVKYIVTGTVQYHQDNIYDSLYTSEEVLVLENIDQESMPSVPVRAFTKKKMLLGNSVRLEGIALQSYFCSGKKAQIEVHVENDTKHKIHGLKANLYRSVIIPGTVTKKDNKSIINSISEINLKSNEYVFNSNEEKSVFIHIPIPENNISMKNTSLFIVQYYITLSLNQGIFSKNVSVNLPISICHSKLYNSINNPIKKSNTNKNMFLTVPKHALAPKKTFLNNLRSLSRKASLLKNKALLSKLCISDSDDYSKDYSKRKGSSRLSEVSFPSNYDRIKRQNDMHLKNVNNNLEKVDSYYDRNRNNNDYSNSYSLDTTTTEFNTISNMNIGISETERDTSYEDSNNNSNSYIQNESINIYNRDGDDMDLDENISDSEVTGTENTYSSDIDKFSKYFSNNKVFRSLSIDNRSSNNRDNNNNNNNNINRCNKNGNKSDNKGNFNVYNNSKMNNSITYSNSYNYGKNYRSKTFDTSSIKSKESSKSTQNMSFGEIRSSNIYRNNKLNNKNIPIKPKISSSNLKKVTSIESMNDDDDADELADHLSNITHDTTFLRNLSYPYAQPNESSYNKSFQSTSSKMISSLSKNYSFNSSHDKINETFDAIFNESAEIGEPIKNQNSILSSIYSNKTLNRNNSFHSNSSFSNRKRELESSSISSLNSQFARYNNNTDNINNISLPASSSPSFSKIHINGNINHSYNSSSPMTPTIKHNFSNKSMKSAHSVDGYLYKNNNHQLNANKNLYRSNTVNNNNSSFMKQMNSSPSAVIPIKSKSKIENYGFDNQNYYRSSSYSTPPLLNPSSPYTIPTLSNYINQFQRRPSLKYH</sequence>
<dbReference type="EMBL" id="MCOG01000092">
    <property type="protein sequence ID" value="ORY52739.1"/>
    <property type="molecule type" value="Genomic_DNA"/>
</dbReference>
<evidence type="ECO:0000313" key="3">
    <source>
        <dbReference type="EMBL" id="ORY52739.1"/>
    </source>
</evidence>
<proteinExistence type="predicted"/>
<dbReference type="Gene3D" id="2.60.40.640">
    <property type="match status" value="1"/>
</dbReference>
<name>A0A1Y2D0D2_9FUNG</name>
<dbReference type="Proteomes" id="UP000193920">
    <property type="component" value="Unassembled WGS sequence"/>
</dbReference>